<feature type="transmembrane region" description="Helical" evidence="2">
    <location>
        <begin position="12"/>
        <end position="32"/>
    </location>
</feature>
<sequence length="98" mass="10791">MSVSFNSGALAWIIVLPIAFAVGVALMTWTVVRRWKRDAAAPPDQLFYYPTEPGITLEERVKRIHEARELAQQRKNGTLPSGTALPPPAYVPSPAYVA</sequence>
<keyword evidence="4" id="KW-1185">Reference proteome</keyword>
<gene>
    <name evidence="3" type="ORF">GOMPHAMPRED_006007</name>
</gene>
<accession>A0A8H3I7J1</accession>
<evidence type="ECO:0000313" key="4">
    <source>
        <dbReference type="Proteomes" id="UP000664169"/>
    </source>
</evidence>
<dbReference type="AlphaFoldDB" id="A0A8H3I7J1"/>
<keyword evidence="2" id="KW-0812">Transmembrane</keyword>
<evidence type="ECO:0000313" key="3">
    <source>
        <dbReference type="EMBL" id="CAF9907868.1"/>
    </source>
</evidence>
<reference evidence="3" key="1">
    <citation type="submission" date="2021-03" db="EMBL/GenBank/DDBJ databases">
        <authorList>
            <person name="Tagirdzhanova G."/>
        </authorList>
    </citation>
    <scope>NUCLEOTIDE SEQUENCE</scope>
</reference>
<feature type="region of interest" description="Disordered" evidence="1">
    <location>
        <begin position="72"/>
        <end position="98"/>
    </location>
</feature>
<name>A0A8H3I7J1_9LECA</name>
<evidence type="ECO:0000256" key="2">
    <source>
        <dbReference type="SAM" id="Phobius"/>
    </source>
</evidence>
<keyword evidence="2" id="KW-0472">Membrane</keyword>
<dbReference type="EMBL" id="CAJPDQ010000004">
    <property type="protein sequence ID" value="CAF9907868.1"/>
    <property type="molecule type" value="Genomic_DNA"/>
</dbReference>
<evidence type="ECO:0000256" key="1">
    <source>
        <dbReference type="SAM" id="MobiDB-lite"/>
    </source>
</evidence>
<organism evidence="3 4">
    <name type="scientific">Gomphillus americanus</name>
    <dbReference type="NCBI Taxonomy" id="1940652"/>
    <lineage>
        <taxon>Eukaryota</taxon>
        <taxon>Fungi</taxon>
        <taxon>Dikarya</taxon>
        <taxon>Ascomycota</taxon>
        <taxon>Pezizomycotina</taxon>
        <taxon>Lecanoromycetes</taxon>
        <taxon>OSLEUM clade</taxon>
        <taxon>Ostropomycetidae</taxon>
        <taxon>Ostropales</taxon>
        <taxon>Graphidaceae</taxon>
        <taxon>Gomphilloideae</taxon>
        <taxon>Gomphillus</taxon>
    </lineage>
</organism>
<comment type="caution">
    <text evidence="3">The sequence shown here is derived from an EMBL/GenBank/DDBJ whole genome shotgun (WGS) entry which is preliminary data.</text>
</comment>
<dbReference type="Proteomes" id="UP000664169">
    <property type="component" value="Unassembled WGS sequence"/>
</dbReference>
<proteinExistence type="predicted"/>
<protein>
    <submittedName>
        <fullName evidence="3">Uncharacterized protein</fullName>
    </submittedName>
</protein>
<keyword evidence="2" id="KW-1133">Transmembrane helix</keyword>